<feature type="transmembrane region" description="Helical" evidence="1">
    <location>
        <begin position="24"/>
        <end position="45"/>
    </location>
</feature>
<organism evidence="2">
    <name type="scientific">Bacteriophage sp</name>
    <dbReference type="NCBI Taxonomy" id="38018"/>
    <lineage>
        <taxon>Viruses</taxon>
    </lineage>
</organism>
<name>A0A8D9PEW3_9VIRU</name>
<proteinExistence type="predicted"/>
<feature type="transmembrane region" description="Helical" evidence="1">
    <location>
        <begin position="57"/>
        <end position="77"/>
    </location>
</feature>
<evidence type="ECO:0000313" key="2">
    <source>
        <dbReference type="EMBL" id="DAD55906.1"/>
    </source>
</evidence>
<reference evidence="2" key="1">
    <citation type="journal article" date="2021" name="Proc. Natl. Acad. Sci. U.S.A.">
        <title>A Catalog of Tens of Thousands of Viruses from Human Metagenomes Reveals Hidden Associations with Chronic Diseases.</title>
        <authorList>
            <person name="Tisza M.J."/>
            <person name="Buck C.B."/>
        </authorList>
    </citation>
    <scope>NUCLEOTIDE SEQUENCE</scope>
    <source>
        <strain evidence="2">CtOZu12</strain>
    </source>
</reference>
<keyword evidence="1" id="KW-1133">Transmembrane helix</keyword>
<keyword evidence="1" id="KW-0812">Transmembrane</keyword>
<accession>A0A8D9PEW3</accession>
<evidence type="ECO:0000256" key="1">
    <source>
        <dbReference type="SAM" id="Phobius"/>
    </source>
</evidence>
<protein>
    <submittedName>
        <fullName evidence="2">Uncharacterized protein</fullName>
    </submittedName>
</protein>
<keyword evidence="1" id="KW-0472">Membrane</keyword>
<sequence length="128" mass="14416">MSIENNPAIEILNTVVTTKDGDPFVLAISIAIVLIGIICICAYIVDWFKGCGSMDGFCFIVAATILFCVVTGFNLYAMKHPVEIISYEVRFTDPDHFSLTDYEKLEEDYIISREGKIYTLKERADKDD</sequence>
<dbReference type="EMBL" id="BK029940">
    <property type="protein sequence ID" value="DAD55906.1"/>
    <property type="molecule type" value="Genomic_DNA"/>
</dbReference>